<sequence length="384" mass="40491">MSDEASSVRSGSEPAGSDLAGSDVATPITGQRLVVVTGGTGNLGSAVVDGLLRQGHRVRALARRVPSLVGADERLEWVSLDLTAPDRDLWLRAAFEGADAVVHTAWGFQPTRDAAYLQALDVGGSVAVIEAAVASGVPHVVHTSSVGAYSPGVSDRPVDEAWPTGGTPWLAYSRHKSAVEQAIAARSVSGDIAMAVVRPSLMARSGAGSALARYVLPSLVPADVVGHLPVLPLNRDFRVQLTDSRDVAELVLRILDQGAVGAFNASTDDVLRPADIAEALDARHVPVPWSVVRGAAAAAWTARLQPVDPGWLDMARRVPVLDSTRARSELGWFPRHGAREVLAEVVTGIVSGDAEPTPALRPRTWGEQLRHLVSSGPVSRRRRA</sequence>
<dbReference type="InterPro" id="IPR051783">
    <property type="entry name" value="NAD(P)-dependent_oxidoreduct"/>
</dbReference>
<comment type="caution">
    <text evidence="3">The sequence shown here is derived from an EMBL/GenBank/DDBJ whole genome shotgun (WGS) entry which is preliminary data.</text>
</comment>
<feature type="region of interest" description="Disordered" evidence="1">
    <location>
        <begin position="1"/>
        <end position="24"/>
    </location>
</feature>
<dbReference type="RefSeq" id="WP_106298460.1">
    <property type="nucleotide sequence ID" value="NZ_PVTI01000024.1"/>
</dbReference>
<dbReference type="InterPro" id="IPR036291">
    <property type="entry name" value="NAD(P)-bd_dom_sf"/>
</dbReference>
<proteinExistence type="predicted"/>
<organism evidence="3 4">
    <name type="scientific">Knoellia remsis</name>
    <dbReference type="NCBI Taxonomy" id="407159"/>
    <lineage>
        <taxon>Bacteria</taxon>
        <taxon>Bacillati</taxon>
        <taxon>Actinomycetota</taxon>
        <taxon>Actinomycetes</taxon>
        <taxon>Micrococcales</taxon>
        <taxon>Intrasporangiaceae</taxon>
        <taxon>Knoellia</taxon>
    </lineage>
</organism>
<dbReference type="AlphaFoldDB" id="A0A2T0U9U4"/>
<dbReference type="PANTHER" id="PTHR48079:SF6">
    <property type="entry name" value="NAD(P)-BINDING DOMAIN-CONTAINING PROTEIN-RELATED"/>
    <property type="match status" value="1"/>
</dbReference>
<evidence type="ECO:0000259" key="2">
    <source>
        <dbReference type="Pfam" id="PF01370"/>
    </source>
</evidence>
<dbReference type="GO" id="GO:0004029">
    <property type="term" value="F:aldehyde dehydrogenase (NAD+) activity"/>
    <property type="evidence" value="ECO:0007669"/>
    <property type="project" value="TreeGrafter"/>
</dbReference>
<dbReference type="SUPFAM" id="SSF51735">
    <property type="entry name" value="NAD(P)-binding Rossmann-fold domains"/>
    <property type="match status" value="1"/>
</dbReference>
<dbReference type="InterPro" id="IPR001509">
    <property type="entry name" value="Epimerase_deHydtase"/>
</dbReference>
<dbReference type="Proteomes" id="UP000237822">
    <property type="component" value="Unassembled WGS sequence"/>
</dbReference>
<protein>
    <submittedName>
        <fullName evidence="3">Nucleoside-diphosphate-sugar epimerase</fullName>
    </submittedName>
</protein>
<evidence type="ECO:0000313" key="4">
    <source>
        <dbReference type="Proteomes" id="UP000237822"/>
    </source>
</evidence>
<dbReference type="Pfam" id="PF01370">
    <property type="entry name" value="Epimerase"/>
    <property type="match status" value="1"/>
</dbReference>
<dbReference type="OrthoDB" id="3338687at2"/>
<evidence type="ECO:0000313" key="3">
    <source>
        <dbReference type="EMBL" id="PRY54690.1"/>
    </source>
</evidence>
<gene>
    <name evidence="3" type="ORF">BCF74_12424</name>
</gene>
<keyword evidence="4" id="KW-1185">Reference proteome</keyword>
<dbReference type="PANTHER" id="PTHR48079">
    <property type="entry name" value="PROTEIN YEEZ"/>
    <property type="match status" value="1"/>
</dbReference>
<dbReference type="GO" id="GO:0005737">
    <property type="term" value="C:cytoplasm"/>
    <property type="evidence" value="ECO:0007669"/>
    <property type="project" value="TreeGrafter"/>
</dbReference>
<name>A0A2T0U9U4_9MICO</name>
<evidence type="ECO:0000256" key="1">
    <source>
        <dbReference type="SAM" id="MobiDB-lite"/>
    </source>
</evidence>
<dbReference type="Gene3D" id="3.40.50.720">
    <property type="entry name" value="NAD(P)-binding Rossmann-like Domain"/>
    <property type="match status" value="1"/>
</dbReference>
<feature type="domain" description="NAD-dependent epimerase/dehydratase" evidence="2">
    <location>
        <begin position="34"/>
        <end position="259"/>
    </location>
</feature>
<dbReference type="EMBL" id="PVTI01000024">
    <property type="protein sequence ID" value="PRY54690.1"/>
    <property type="molecule type" value="Genomic_DNA"/>
</dbReference>
<accession>A0A2T0U9U4</accession>
<reference evidence="3 4" key="1">
    <citation type="submission" date="2018-03" db="EMBL/GenBank/DDBJ databases">
        <title>Genomic Encyclopedia of Archaeal and Bacterial Type Strains, Phase II (KMG-II): from individual species to whole genera.</title>
        <authorList>
            <person name="Goeker M."/>
        </authorList>
    </citation>
    <scope>NUCLEOTIDE SEQUENCE [LARGE SCALE GENOMIC DNA]</scope>
    <source>
        <strain evidence="3 4">ATCC BAA-1496</strain>
    </source>
</reference>
<feature type="compositionally biased region" description="Polar residues" evidence="1">
    <location>
        <begin position="1"/>
        <end position="10"/>
    </location>
</feature>